<dbReference type="SUPFAM" id="SSF49785">
    <property type="entry name" value="Galactose-binding domain-like"/>
    <property type="match status" value="1"/>
</dbReference>
<dbReference type="WBParaSite" id="TASK_0000545301-mRNA-1">
    <property type="protein sequence ID" value="TASK_0000545301-mRNA-1"/>
    <property type="gene ID" value="TASK_0000545301"/>
</dbReference>
<feature type="region of interest" description="Disordered" evidence="1">
    <location>
        <begin position="866"/>
        <end position="889"/>
    </location>
</feature>
<dbReference type="InterPro" id="IPR008979">
    <property type="entry name" value="Galactose-bd-like_sf"/>
</dbReference>
<feature type="region of interest" description="Disordered" evidence="1">
    <location>
        <begin position="792"/>
        <end position="824"/>
    </location>
</feature>
<dbReference type="InterPro" id="IPR013857">
    <property type="entry name" value="NADH-UbQ_OxRdtase-assoc_prot30"/>
</dbReference>
<organism evidence="6">
    <name type="scientific">Taenia asiatica</name>
    <name type="common">Asian tapeworm</name>
    <dbReference type="NCBI Taxonomy" id="60517"/>
    <lineage>
        <taxon>Eukaryota</taxon>
        <taxon>Metazoa</taxon>
        <taxon>Spiralia</taxon>
        <taxon>Lophotrochozoa</taxon>
        <taxon>Platyhelminthes</taxon>
        <taxon>Cestoda</taxon>
        <taxon>Eucestoda</taxon>
        <taxon>Cyclophyllidea</taxon>
        <taxon>Taeniidae</taxon>
        <taxon>Taenia</taxon>
    </lineage>
</organism>
<keyword evidence="2" id="KW-0812">Transmembrane</keyword>
<evidence type="ECO:0000256" key="1">
    <source>
        <dbReference type="SAM" id="MobiDB-lite"/>
    </source>
</evidence>
<gene>
    <name evidence="4" type="ORF">TASK_LOCUS5454</name>
</gene>
<keyword evidence="2" id="KW-1133">Transmembrane helix</keyword>
<keyword evidence="2" id="KW-0472">Membrane</keyword>
<evidence type="ECO:0000259" key="3">
    <source>
        <dbReference type="Pfam" id="PF08547"/>
    </source>
</evidence>
<evidence type="ECO:0000313" key="6">
    <source>
        <dbReference type="WBParaSite" id="TASK_0000545301-mRNA-1"/>
    </source>
</evidence>
<name>A0A0R3W5P5_TAEAS</name>
<feature type="transmembrane region" description="Helical" evidence="2">
    <location>
        <begin position="367"/>
        <end position="391"/>
    </location>
</feature>
<dbReference type="EMBL" id="UYRS01018416">
    <property type="protein sequence ID" value="VDK35131.1"/>
    <property type="molecule type" value="Genomic_DNA"/>
</dbReference>
<evidence type="ECO:0000313" key="4">
    <source>
        <dbReference type="EMBL" id="VDK35131.1"/>
    </source>
</evidence>
<dbReference type="OrthoDB" id="6265854at2759"/>
<proteinExistence type="predicted"/>
<dbReference type="AlphaFoldDB" id="A0A0R3W5P5"/>
<protein>
    <submittedName>
        <fullName evidence="6">CIA30 domain-containing protein</fullName>
    </submittedName>
</protein>
<reference evidence="4 5" key="2">
    <citation type="submission" date="2018-11" db="EMBL/GenBank/DDBJ databases">
        <authorList>
            <consortium name="Pathogen Informatics"/>
        </authorList>
    </citation>
    <scope>NUCLEOTIDE SEQUENCE [LARGE SCALE GENOMIC DNA]</scope>
</reference>
<sequence length="991" mass="111136">MLTVQFVKTFYMLSVICSGMENECPLFDFKNYKPIDYLLWKPLTDKVRGGKSSASISNITIDGLNMASFEYNLVPLPSGACFAGVNYLGSFNASSYDGVKIKLRRTGKNEWFKVIFMQNYSYEYFFKVSIAYLAFYPAPDDFQEIEFPFSGFHIYHWGKRVNISRPLDPGDLRFGLQTFGGVYEEFKQSGNGSLQIEWDRALNNLHSPLLNRRFVLRFLHIGRIAVICAMDEDLSVFPPSHPLRVYLRGLDLDDADNFSGVDGDQDTRACASIAPSYLSSLTSGYVFLFDLLSYYYNLIIYFPKRHLLQCLVQSKHIFTNDRAYLEQCKSDLERQLSSCPLRPLSFVPISFAILPIFLALLFSNVSILIYCAGTLSFLLITAKLMFIFLIVSLVKYAISFMEDLHLTFRKSVTLLHGLNTVEIGYMLASRGGAFRNQLDRVVLPKYSSQLYDALFVYVSNVSSLSRTINQIIQSSPSLVSSLVEVGSSLSVSHENVTDGEANRKSLLNIKAIFCIALEFDSELARVFGCFVALHFHESIILNLRVINALCAWLWCLLRGRGHLRDVDQMRVNLEERGGFGDEPPSGVTKVSSPAFEEVQVREHLSALASLHYNVISLSCRLHKLRERVAAKAPSVGLFELSYEDLQSMRILLTNCQYCLDEAEKTLRDESPKTTVPIPVPNVPESTSIVEGMDQLISLDSEQPPVEDECLEAIAGADDPQARGEEGLYDDFDHFGQPVSKAEVRFFSSSLSLLYYFNSIESEMKKRNADRAILLTELTSVIAHRMVETREREAKALSRSRGLLDSNQSPLPPSSPPPDVDERQSMPIPVCQNCQQCIIVARGGQNNNNNFHLLLVYPCLLSNQPSGKGTKNDECDIPLEEAPRGPSPDMKKRLLLRGQNFHLLVRTAEVLPTQAQSDGTPRFLDVGNPEEDGGVIATEALTETSIRHSTISADLKALILQRGQAVRSSKEEEIFNDVGSGEELNAEELEEC</sequence>
<feature type="domain" description="NADH:ubiquinone oxidoreductase intermediate-associated protein 30" evidence="3">
    <location>
        <begin position="27"/>
        <end position="173"/>
    </location>
</feature>
<dbReference type="Proteomes" id="UP000282613">
    <property type="component" value="Unassembled WGS sequence"/>
</dbReference>
<evidence type="ECO:0000313" key="5">
    <source>
        <dbReference type="Proteomes" id="UP000282613"/>
    </source>
</evidence>
<reference evidence="6" key="1">
    <citation type="submission" date="2016-04" db="UniProtKB">
        <authorList>
            <consortium name="WormBaseParasite"/>
        </authorList>
    </citation>
    <scope>IDENTIFICATION</scope>
</reference>
<dbReference type="Pfam" id="PF08547">
    <property type="entry name" value="CIA30"/>
    <property type="match status" value="1"/>
</dbReference>
<accession>A0A0R3W5P5</accession>
<dbReference type="STRING" id="60517.A0A0R3W5P5"/>
<evidence type="ECO:0000256" key="2">
    <source>
        <dbReference type="SAM" id="Phobius"/>
    </source>
</evidence>
<keyword evidence="5" id="KW-1185">Reference proteome</keyword>
<feature type="transmembrane region" description="Helical" evidence="2">
    <location>
        <begin position="344"/>
        <end position="361"/>
    </location>
</feature>